<sequence length="216" mass="24312">MPDLKSYYHDYHQRRSTPQSPLPKALTTPNKKKTQPSSRSQSPALPASSNRCWDWIIVGGNCHYAKNRASFRSYRRAPGKIGGNKVLGVGTVELQVRRREPAGDERINTLILQDVLHLPNARCNGLSLEKYRRANPLSVVVETEKEHFQATSDVDGEALWCADEYCGLSRVVLAGRPKGQSYLRAGQVYTLSVIASEGELEKLRRKVIEKDWTVHV</sequence>
<comment type="caution">
    <text evidence="1">The sequence shown here is derived from an EMBL/GenBank/DDBJ whole genome shotgun (WGS) entry which is preliminary data.</text>
</comment>
<accession>A0ACC3BFE1</accession>
<dbReference type="EMBL" id="JAOPJF010000004">
    <property type="protein sequence ID" value="KAK1149339.1"/>
    <property type="molecule type" value="Genomic_DNA"/>
</dbReference>
<evidence type="ECO:0000313" key="2">
    <source>
        <dbReference type="Proteomes" id="UP001177260"/>
    </source>
</evidence>
<keyword evidence="2" id="KW-1185">Reference proteome</keyword>
<name>A0ACC3BFE1_9EURO</name>
<dbReference type="Proteomes" id="UP001177260">
    <property type="component" value="Unassembled WGS sequence"/>
</dbReference>
<evidence type="ECO:0000313" key="1">
    <source>
        <dbReference type="EMBL" id="KAK1149339.1"/>
    </source>
</evidence>
<protein>
    <submittedName>
        <fullName evidence="1">Uncharacterized protein</fullName>
    </submittedName>
</protein>
<organism evidence="1 2">
    <name type="scientific">Aspergillus melleus</name>
    <dbReference type="NCBI Taxonomy" id="138277"/>
    <lineage>
        <taxon>Eukaryota</taxon>
        <taxon>Fungi</taxon>
        <taxon>Dikarya</taxon>
        <taxon>Ascomycota</taxon>
        <taxon>Pezizomycotina</taxon>
        <taxon>Eurotiomycetes</taxon>
        <taxon>Eurotiomycetidae</taxon>
        <taxon>Eurotiales</taxon>
        <taxon>Aspergillaceae</taxon>
        <taxon>Aspergillus</taxon>
        <taxon>Aspergillus subgen. Circumdati</taxon>
    </lineage>
</organism>
<reference evidence="1 2" key="1">
    <citation type="journal article" date="2023" name="ACS Omega">
        <title>Identification of the Neoaspergillic Acid Biosynthesis Gene Cluster by Establishing an In Vitro CRISPR-Ribonucleoprotein Genetic System in Aspergillus melleus.</title>
        <authorList>
            <person name="Yuan B."/>
            <person name="Grau M.F."/>
            <person name="Murata R.M."/>
            <person name="Torok T."/>
            <person name="Venkateswaran K."/>
            <person name="Stajich J.E."/>
            <person name="Wang C.C.C."/>
        </authorList>
    </citation>
    <scope>NUCLEOTIDE SEQUENCE [LARGE SCALE GENOMIC DNA]</scope>
    <source>
        <strain evidence="1 2">IMV 1140</strain>
    </source>
</reference>
<proteinExistence type="predicted"/>
<gene>
    <name evidence="1" type="ORF">N8T08_006562</name>
</gene>